<evidence type="ECO:0000313" key="2">
    <source>
        <dbReference type="EMBL" id="UNK47101.1"/>
    </source>
</evidence>
<dbReference type="RefSeq" id="WP_241914932.1">
    <property type="nucleotide sequence ID" value="NZ_CP093326.1"/>
</dbReference>
<evidence type="ECO:0000259" key="1">
    <source>
        <dbReference type="Pfam" id="PF13391"/>
    </source>
</evidence>
<dbReference type="GO" id="GO:0004519">
    <property type="term" value="F:endonuclease activity"/>
    <property type="evidence" value="ECO:0007669"/>
    <property type="project" value="UniProtKB-KW"/>
</dbReference>
<keyword evidence="2" id="KW-0255">Endonuclease</keyword>
<evidence type="ECO:0000313" key="3">
    <source>
        <dbReference type="Proteomes" id="UP000829069"/>
    </source>
</evidence>
<proteinExistence type="predicted"/>
<gene>
    <name evidence="2" type="ORF">MNQ99_07095</name>
</gene>
<protein>
    <submittedName>
        <fullName evidence="2">HNH endonuclease</fullName>
    </submittedName>
</protein>
<keyword evidence="2" id="KW-0378">Hydrolase</keyword>
<dbReference type="CDD" id="cd00085">
    <property type="entry name" value="HNHc"/>
    <property type="match status" value="1"/>
</dbReference>
<accession>A0ABY3WFF0</accession>
<dbReference type="Proteomes" id="UP000829069">
    <property type="component" value="Chromosome"/>
</dbReference>
<feature type="domain" description="HNH nuclease" evidence="1">
    <location>
        <begin position="295"/>
        <end position="344"/>
    </location>
</feature>
<dbReference type="InterPro" id="IPR003615">
    <property type="entry name" value="HNH_nuc"/>
</dbReference>
<sequence length="393" mass="44677">MAPALTQHDELRRRILSVLATVPSRSLAATEAASTIYEQYVWTADDHEPFPASEGMPKWRKRLQIQRDRMANDGLVERSRDQVWTLTSEGWAQAQQLRTDDDADLQRERERREELWQDLRNEGGPEKVTKALIRDLGFYSGQAGIYANMEATRTAAHPNGIAVTVMHTGKSYSDHLSSDGLMYHYPSTERRGHDQNEVEAARAAFMTAMPLFVITPEPGNLRTVHRGYIEDMDDVNKVLLVTFTNGEMPPPPAQEELESFTITDDDGTATYSLRKNRPNQNRFAFQVFKRYGESCAVCNVSSSELVQAAHLISKKNKGTDDPRNGLPLCANHHLAFDKDLWTIDPDHNLHHKTTGPSLDDLAINRRSLAHLPRHPHPDVLDTIWQHWTKKRTK</sequence>
<name>A0ABY3WFF0_9MICC</name>
<dbReference type="EMBL" id="CP093326">
    <property type="protein sequence ID" value="UNK47101.1"/>
    <property type="molecule type" value="Genomic_DNA"/>
</dbReference>
<dbReference type="Gene3D" id="1.10.30.50">
    <property type="match status" value="1"/>
</dbReference>
<keyword evidence="3" id="KW-1185">Reference proteome</keyword>
<dbReference type="Pfam" id="PF13391">
    <property type="entry name" value="HNH_2"/>
    <property type="match status" value="1"/>
</dbReference>
<organism evidence="2 3">
    <name type="scientific">Arthrobacter sulfonylureivorans</name>
    <dbReference type="NCBI Taxonomy" id="2486855"/>
    <lineage>
        <taxon>Bacteria</taxon>
        <taxon>Bacillati</taxon>
        <taxon>Actinomycetota</taxon>
        <taxon>Actinomycetes</taxon>
        <taxon>Micrococcales</taxon>
        <taxon>Micrococcaceae</taxon>
        <taxon>Arthrobacter</taxon>
    </lineage>
</organism>
<keyword evidence="2" id="KW-0540">Nuclease</keyword>
<reference evidence="2 3" key="1">
    <citation type="submission" date="2022-03" db="EMBL/GenBank/DDBJ databases">
        <title>Isotopic signatures of nitrous oxide derived from detoxification processes.</title>
        <authorList>
            <person name="Behrendt U."/>
            <person name="Buchen C."/>
            <person name="Well R."/>
            <person name="Ulrich A."/>
            <person name="Rohe L."/>
            <person name="Kolb S."/>
            <person name="Schloter M."/>
            <person name="Horn M.A."/>
            <person name="Augustin J."/>
        </authorList>
    </citation>
    <scope>NUCLEOTIDE SEQUENCE [LARGE SCALE GENOMIC DNA]</scope>
    <source>
        <strain evidence="2 3">S4-C24</strain>
    </source>
</reference>